<gene>
    <name evidence="1" type="ORF">SAMN05216234_11221</name>
</gene>
<name>A0A1I5NU73_9BACT</name>
<evidence type="ECO:0000313" key="2">
    <source>
        <dbReference type="Proteomes" id="UP000199227"/>
    </source>
</evidence>
<organism evidence="1 2">
    <name type="scientific">Hydrogenimonas thermophila</name>
    <dbReference type="NCBI Taxonomy" id="223786"/>
    <lineage>
        <taxon>Bacteria</taxon>
        <taxon>Pseudomonadati</taxon>
        <taxon>Campylobacterota</taxon>
        <taxon>Epsilonproteobacteria</taxon>
        <taxon>Campylobacterales</taxon>
        <taxon>Hydrogenimonadaceae</taxon>
        <taxon>Hydrogenimonas</taxon>
    </lineage>
</organism>
<dbReference type="STRING" id="223786.SAMN05216234_11221"/>
<protein>
    <submittedName>
        <fullName evidence="1">Uncharacterized protein</fullName>
    </submittedName>
</protein>
<keyword evidence="2" id="KW-1185">Reference proteome</keyword>
<dbReference type="EMBL" id="FOXB01000012">
    <property type="protein sequence ID" value="SFP25313.1"/>
    <property type="molecule type" value="Genomic_DNA"/>
</dbReference>
<accession>A0A1I5NU73</accession>
<dbReference type="RefSeq" id="WP_092911969.1">
    <property type="nucleotide sequence ID" value="NZ_FOXB01000012.1"/>
</dbReference>
<sequence length="105" mass="12164">MIHELNGRVIKIIGTKYPRLRHLIRNHPYTKIVGIGVMKCLLDDMQMTPDEISDELLTEMIEKGIELYHEKEDEINELPVLEQKRKVLCKSLKQIATSHLETVAS</sequence>
<dbReference type="Proteomes" id="UP000199227">
    <property type="component" value="Unassembled WGS sequence"/>
</dbReference>
<dbReference type="AlphaFoldDB" id="A0A1I5NU73"/>
<proteinExistence type="predicted"/>
<reference evidence="1 2" key="1">
    <citation type="submission" date="2016-10" db="EMBL/GenBank/DDBJ databases">
        <authorList>
            <person name="de Groot N.N."/>
        </authorList>
    </citation>
    <scope>NUCLEOTIDE SEQUENCE [LARGE SCALE GENOMIC DNA]</scope>
    <source>
        <strain evidence="1 2">EP1-55-1</strain>
    </source>
</reference>
<evidence type="ECO:0000313" key="1">
    <source>
        <dbReference type="EMBL" id="SFP25313.1"/>
    </source>
</evidence>